<dbReference type="RefSeq" id="WP_006711873.1">
    <property type="nucleotide sequence ID" value="NZ_AFWF01000103.1"/>
</dbReference>
<dbReference type="EMBL" id="AFWF01000103">
    <property type="protein sequence ID" value="EGU42037.1"/>
    <property type="molecule type" value="Genomic_DNA"/>
</dbReference>
<comment type="caution">
    <text evidence="1">The sequence shown here is derived from an EMBL/GenBank/DDBJ whole genome shotgun (WGS) entry which is preliminary data.</text>
</comment>
<sequence>CFVTERCQFAQANTYSQVQQGLQPLGKHRLRADGRSVHKALIKESDKSLNGFLFAVQPEWADLYPINPHVYLECE</sequence>
<gene>
    <name evidence="1" type="ORF">VII00023_01770</name>
</gene>
<name>F9S1A2_9VIBR</name>
<proteinExistence type="predicted"/>
<evidence type="ECO:0000313" key="1">
    <source>
        <dbReference type="EMBL" id="EGU42037.1"/>
    </source>
</evidence>
<reference evidence="1 2" key="1">
    <citation type="journal article" date="2012" name="Int. J. Syst. Evol. Microbiol.">
        <title>Vibrio caribbeanicus sp. nov., isolated from the marine sponge Scleritoderma cyanea.</title>
        <authorList>
            <person name="Hoffmann M."/>
            <person name="Monday S.R."/>
            <person name="Allard M.W."/>
            <person name="Strain E.A."/>
            <person name="Whittaker P."/>
            <person name="Naum M."/>
            <person name="McCarthy P.J."/>
            <person name="Lopez J.V."/>
            <person name="Fischer M."/>
            <person name="Brown E.W."/>
        </authorList>
    </citation>
    <scope>NUCLEOTIDE SEQUENCE [LARGE SCALE GENOMIC DNA]</scope>
    <source>
        <strain evidence="1 2">ATCC 700023</strain>
    </source>
</reference>
<protein>
    <submittedName>
        <fullName evidence="1">Uncharacterized protein</fullName>
    </submittedName>
</protein>
<dbReference type="AlphaFoldDB" id="F9S1A2"/>
<feature type="non-terminal residue" evidence="1">
    <location>
        <position position="1"/>
    </location>
</feature>
<keyword evidence="2" id="KW-1185">Reference proteome</keyword>
<organism evidence="1 2">
    <name type="scientific">Vibrio ichthyoenteri ATCC 700023</name>
    <dbReference type="NCBI Taxonomy" id="870968"/>
    <lineage>
        <taxon>Bacteria</taxon>
        <taxon>Pseudomonadati</taxon>
        <taxon>Pseudomonadota</taxon>
        <taxon>Gammaproteobacteria</taxon>
        <taxon>Vibrionales</taxon>
        <taxon>Vibrionaceae</taxon>
        <taxon>Vibrio</taxon>
    </lineage>
</organism>
<dbReference type="Proteomes" id="UP000004605">
    <property type="component" value="Unassembled WGS sequence"/>
</dbReference>
<evidence type="ECO:0000313" key="2">
    <source>
        <dbReference type="Proteomes" id="UP000004605"/>
    </source>
</evidence>
<accession>F9S1A2</accession>